<dbReference type="PANTHER" id="PTHR11138">
    <property type="entry name" value="METHIONYL-TRNA FORMYLTRANSFERASE"/>
    <property type="match status" value="1"/>
</dbReference>
<dbReference type="CDD" id="cd08653">
    <property type="entry name" value="FMT_core_like_3"/>
    <property type="match status" value="1"/>
</dbReference>
<accession>K6Y7C1</accession>
<dbReference type="OrthoDB" id="467573at2"/>
<dbReference type="AlphaFoldDB" id="K6Y7C1"/>
<dbReference type="EMBL" id="BAEN01000035">
    <property type="protein sequence ID" value="GAC14122.1"/>
    <property type="molecule type" value="Genomic_DNA"/>
</dbReference>
<organism evidence="2 3">
    <name type="scientific">Aliiglaciecola lipolytica E3</name>
    <dbReference type="NCBI Taxonomy" id="1127673"/>
    <lineage>
        <taxon>Bacteria</taxon>
        <taxon>Pseudomonadati</taxon>
        <taxon>Pseudomonadota</taxon>
        <taxon>Gammaproteobacteria</taxon>
        <taxon>Alteromonadales</taxon>
        <taxon>Alteromonadaceae</taxon>
        <taxon>Aliiglaciecola</taxon>
    </lineage>
</organism>
<dbReference type="Proteomes" id="UP000006334">
    <property type="component" value="Unassembled WGS sequence"/>
</dbReference>
<gene>
    <name evidence="2" type="ORF">GLIP_1487</name>
</gene>
<reference evidence="2 3" key="1">
    <citation type="journal article" date="2017" name="Antonie Van Leeuwenhoek">
        <title>Rhizobium rhizosphaerae sp. nov., a novel species isolated from rice rhizosphere.</title>
        <authorList>
            <person name="Zhao J.J."/>
            <person name="Zhang J."/>
            <person name="Zhang R.J."/>
            <person name="Zhang C.W."/>
            <person name="Yin H.Q."/>
            <person name="Zhang X.X."/>
        </authorList>
    </citation>
    <scope>NUCLEOTIDE SEQUENCE [LARGE SCALE GENOMIC DNA]</scope>
    <source>
        <strain evidence="2 3">E3</strain>
    </source>
</reference>
<dbReference type="eggNOG" id="COG0223">
    <property type="taxonomic scope" value="Bacteria"/>
</dbReference>
<name>K6Y7C1_9ALTE</name>
<evidence type="ECO:0000313" key="2">
    <source>
        <dbReference type="EMBL" id="GAC14122.1"/>
    </source>
</evidence>
<evidence type="ECO:0000259" key="1">
    <source>
        <dbReference type="Pfam" id="PF00551"/>
    </source>
</evidence>
<dbReference type="STRING" id="1127673.GLIP_1487"/>
<protein>
    <recommendedName>
        <fullName evidence="1">Formyl transferase N-terminal domain-containing protein</fullName>
    </recommendedName>
</protein>
<dbReference type="InterPro" id="IPR002376">
    <property type="entry name" value="Formyl_transf_N"/>
</dbReference>
<comment type="caution">
    <text evidence="2">The sequence shown here is derived from an EMBL/GenBank/DDBJ whole genome shotgun (WGS) entry which is preliminary data.</text>
</comment>
<evidence type="ECO:0000313" key="3">
    <source>
        <dbReference type="Proteomes" id="UP000006334"/>
    </source>
</evidence>
<dbReference type="RefSeq" id="WP_008843938.1">
    <property type="nucleotide sequence ID" value="NZ_BAEN01000035.1"/>
</dbReference>
<dbReference type="GO" id="GO:0004479">
    <property type="term" value="F:methionyl-tRNA formyltransferase activity"/>
    <property type="evidence" value="ECO:0007669"/>
    <property type="project" value="TreeGrafter"/>
</dbReference>
<dbReference type="PANTHER" id="PTHR11138:SF5">
    <property type="entry name" value="METHIONYL-TRNA FORMYLTRANSFERASE, MITOCHONDRIAL"/>
    <property type="match status" value="1"/>
</dbReference>
<dbReference type="InterPro" id="IPR036477">
    <property type="entry name" value="Formyl_transf_N_sf"/>
</dbReference>
<proteinExistence type="predicted"/>
<dbReference type="Gene3D" id="3.40.50.12230">
    <property type="match status" value="1"/>
</dbReference>
<feature type="domain" description="Formyl transferase N-terminal" evidence="1">
    <location>
        <begin position="106"/>
        <end position="195"/>
    </location>
</feature>
<keyword evidence="3" id="KW-1185">Reference proteome</keyword>
<dbReference type="SUPFAM" id="SSF53328">
    <property type="entry name" value="Formyltransferase"/>
    <property type="match status" value="1"/>
</dbReference>
<dbReference type="Pfam" id="PF00551">
    <property type="entry name" value="Formyl_trans_N"/>
    <property type="match status" value="1"/>
</dbReference>
<sequence length="275" mass="30742">MRITILANRDLASNLAINLLLQQLPQHKYRIFLSAKVGNLDNLPEPLKILKFAEQTLFNQIVYPLLETSTNTNSLSDVSRFKSFAELHRSGITVSDIPDINSPLGQQTIAAQKPELVVSIRFGQILKDPVIGIPEFGIINLHSGTLPDYRGVMATFWAMLRKEQKIGTTLHYIDSAKIDAGQIIATTSVDVDYQRSYLSNVLALYPQGINSMVEAVNYIANGEPVTTQSMDLRAGNYFSFPNSDNLNQFFEQGNQLVNFDEIPLIVAKYMSTETR</sequence>